<dbReference type="EMBL" id="JAIHOM010000020">
    <property type="protein sequence ID" value="MCW6035765.1"/>
    <property type="molecule type" value="Genomic_DNA"/>
</dbReference>
<dbReference type="RefSeq" id="WP_265263478.1">
    <property type="nucleotide sequence ID" value="NZ_JAIHOM010000020.1"/>
</dbReference>
<dbReference type="Proteomes" id="UP001526426">
    <property type="component" value="Unassembled WGS sequence"/>
</dbReference>
<proteinExistence type="predicted"/>
<evidence type="ECO:0000313" key="1">
    <source>
        <dbReference type="EMBL" id="MCW6035765.1"/>
    </source>
</evidence>
<dbReference type="InterPro" id="IPR022203">
    <property type="entry name" value="DUF3727"/>
</dbReference>
<dbReference type="PANTHER" id="PTHR36061:SF3">
    <property type="entry name" value="OS04G0692200 PROTEIN"/>
    <property type="match status" value="1"/>
</dbReference>
<comment type="caution">
    <text evidence="1">The sequence shown here is derived from an EMBL/GenBank/DDBJ whole genome shotgun (WGS) entry which is preliminary data.</text>
</comment>
<keyword evidence="2" id="KW-1185">Reference proteome</keyword>
<gene>
    <name evidence="1" type="ORF">K4A83_05685</name>
</gene>
<reference evidence="1 2" key="1">
    <citation type="submission" date="2021-08" db="EMBL/GenBank/DDBJ databases">
        <title>Draft genome sequence of Spirulina subsalsa with high tolerance to salinity and hype-accumulation of phycocyanin.</title>
        <authorList>
            <person name="Pei H."/>
            <person name="Jiang L."/>
        </authorList>
    </citation>
    <scope>NUCLEOTIDE SEQUENCE [LARGE SCALE GENOMIC DNA]</scope>
    <source>
        <strain evidence="1 2">FACHB-351</strain>
    </source>
</reference>
<dbReference type="Pfam" id="PF12527">
    <property type="entry name" value="DUF3727"/>
    <property type="match status" value="1"/>
</dbReference>
<evidence type="ECO:0000313" key="2">
    <source>
        <dbReference type="Proteomes" id="UP001526426"/>
    </source>
</evidence>
<accession>A0ABT3L2N0</accession>
<dbReference type="Pfam" id="PF06949">
    <property type="entry name" value="DUF1292"/>
    <property type="match status" value="1"/>
</dbReference>
<dbReference type="PANTHER" id="PTHR36061">
    <property type="match status" value="1"/>
</dbReference>
<organism evidence="1 2">
    <name type="scientific">Spirulina subsalsa FACHB-351</name>
    <dbReference type="NCBI Taxonomy" id="234711"/>
    <lineage>
        <taxon>Bacteria</taxon>
        <taxon>Bacillati</taxon>
        <taxon>Cyanobacteriota</taxon>
        <taxon>Cyanophyceae</taxon>
        <taxon>Spirulinales</taxon>
        <taxon>Spirulinaceae</taxon>
        <taxon>Spirulina</taxon>
    </lineage>
</organism>
<name>A0ABT3L2N0_9CYAN</name>
<protein>
    <submittedName>
        <fullName evidence="1">DUF3727 domain-containing protein</fullName>
    </submittedName>
</protein>
<sequence>MSSSQFFPEPEQSNREVIRLYDEEGRSLPCFVEQAFFHKDIQYLLLLPVDSPITIIAWDSDEDDSEATWVEDTEELQTVFPDAKAVLAEQNLVLNYAGYTLTVAGELPESEEDSILTLEIETETGQVESEEFQFLTHFYHEDQEYEIYTPLNPLLLFGKRTSNEKVELLTAEELEDIQPYLEEFLVQTLEQEDMN</sequence>
<dbReference type="InterPro" id="IPR009711">
    <property type="entry name" value="UPF0473"/>
</dbReference>